<reference evidence="3 4" key="1">
    <citation type="journal article" date="2016" name="Nat. Commun.">
        <title>Thousands of microbial genomes shed light on interconnected biogeochemical processes in an aquifer system.</title>
        <authorList>
            <person name="Anantharaman K."/>
            <person name="Brown C.T."/>
            <person name="Hug L.A."/>
            <person name="Sharon I."/>
            <person name="Castelle C.J."/>
            <person name="Probst A.J."/>
            <person name="Thomas B.C."/>
            <person name="Singh A."/>
            <person name="Wilkins M.J."/>
            <person name="Karaoz U."/>
            <person name="Brodie E.L."/>
            <person name="Williams K.H."/>
            <person name="Hubbard S.S."/>
            <person name="Banfield J.F."/>
        </authorList>
    </citation>
    <scope>NUCLEOTIDE SEQUENCE [LARGE SCALE GENOMIC DNA]</scope>
</reference>
<gene>
    <name evidence="3" type="ORF">A2693_02530</name>
</gene>
<comment type="caution">
    <text evidence="3">The sequence shown here is derived from an EMBL/GenBank/DDBJ whole genome shotgun (WGS) entry which is preliminary data.</text>
</comment>
<feature type="domain" description="Formyl transferase N-terminal" evidence="2">
    <location>
        <begin position="1"/>
        <end position="177"/>
    </location>
</feature>
<dbReference type="EC" id="2.1.2.9" evidence="1"/>
<dbReference type="InterPro" id="IPR036477">
    <property type="entry name" value="Formyl_transf_N_sf"/>
</dbReference>
<dbReference type="PANTHER" id="PTHR11138">
    <property type="entry name" value="METHIONYL-TRNA FORMYLTRANSFERASE"/>
    <property type="match status" value="1"/>
</dbReference>
<organism evidence="3 4">
    <name type="scientific">Candidatus Curtissbacteria bacterium RIFCSPHIGHO2_01_FULL_40_12</name>
    <dbReference type="NCBI Taxonomy" id="1797710"/>
    <lineage>
        <taxon>Bacteria</taxon>
        <taxon>Candidatus Curtissiibacteriota</taxon>
    </lineage>
</organism>
<dbReference type="SUPFAM" id="SSF50486">
    <property type="entry name" value="FMT C-terminal domain-like"/>
    <property type="match status" value="1"/>
</dbReference>
<dbReference type="AlphaFoldDB" id="A0A1F5G8P4"/>
<dbReference type="SUPFAM" id="SSF53328">
    <property type="entry name" value="Formyltransferase"/>
    <property type="match status" value="1"/>
</dbReference>
<accession>A0A1F5G8P4</accession>
<dbReference type="Proteomes" id="UP000178577">
    <property type="component" value="Unassembled WGS sequence"/>
</dbReference>
<evidence type="ECO:0000313" key="4">
    <source>
        <dbReference type="Proteomes" id="UP000178577"/>
    </source>
</evidence>
<dbReference type="CDD" id="cd08646">
    <property type="entry name" value="FMT_core_Met-tRNA-FMT_N"/>
    <property type="match status" value="1"/>
</dbReference>
<sequence length="298" mass="33848">MKIVFFGNTKYSRIIAEVLHKKFKLALVVTTPDKPKGRNRKLTPSPTKEFAQNYNIPLVETQKITNIQIDEIAKFSADFFAVADYGLILPPGLLQLPKFDSLNVHHSLLPKYRGPSPAPTTILNGDKVTGVTIISMTYDVDAGDILSQKEYKISQDETTDSLLVKLNSLGAELITNVTENYQDFKSKKIKQDENKATYTHRFTKDNGQIDPNDPPDPVTLDRMIRAFYPWPGTWCQLTVHGRQFTVKFLPNPNYPTTELSNYPNKYLIQPEGKNAMTFSEFLNGYPQCKPYLESLHLL</sequence>
<evidence type="ECO:0000256" key="1">
    <source>
        <dbReference type="ARBA" id="ARBA00012261"/>
    </source>
</evidence>
<dbReference type="InterPro" id="IPR011034">
    <property type="entry name" value="Formyl_transferase-like_C_sf"/>
</dbReference>
<protein>
    <recommendedName>
        <fullName evidence="1">methionyl-tRNA formyltransferase</fullName>
        <ecNumber evidence="1">2.1.2.9</ecNumber>
    </recommendedName>
</protein>
<dbReference type="InterPro" id="IPR002376">
    <property type="entry name" value="Formyl_transf_N"/>
</dbReference>
<dbReference type="EMBL" id="MFAY01000047">
    <property type="protein sequence ID" value="OGD88195.1"/>
    <property type="molecule type" value="Genomic_DNA"/>
</dbReference>
<dbReference type="GO" id="GO:0004479">
    <property type="term" value="F:methionyl-tRNA formyltransferase activity"/>
    <property type="evidence" value="ECO:0007669"/>
    <property type="project" value="UniProtKB-EC"/>
</dbReference>
<dbReference type="Gene3D" id="3.40.50.12230">
    <property type="match status" value="1"/>
</dbReference>
<evidence type="ECO:0000313" key="3">
    <source>
        <dbReference type="EMBL" id="OGD88195.1"/>
    </source>
</evidence>
<proteinExistence type="predicted"/>
<dbReference type="PANTHER" id="PTHR11138:SF5">
    <property type="entry name" value="METHIONYL-TRNA FORMYLTRANSFERASE, MITOCHONDRIAL"/>
    <property type="match status" value="1"/>
</dbReference>
<dbReference type="InterPro" id="IPR041711">
    <property type="entry name" value="Met-tRNA-FMT_N"/>
</dbReference>
<dbReference type="Pfam" id="PF00551">
    <property type="entry name" value="Formyl_trans_N"/>
    <property type="match status" value="1"/>
</dbReference>
<evidence type="ECO:0000259" key="2">
    <source>
        <dbReference type="Pfam" id="PF00551"/>
    </source>
</evidence>
<name>A0A1F5G8P4_9BACT</name>